<keyword evidence="1" id="KW-0812">Transmembrane</keyword>
<evidence type="ECO:0000313" key="2">
    <source>
        <dbReference type="EMBL" id="BEG98576.1"/>
    </source>
</evidence>
<feature type="transmembrane region" description="Helical" evidence="1">
    <location>
        <begin position="7"/>
        <end position="31"/>
    </location>
</feature>
<organism evidence="2 3">
    <name type="scientific">Bacteroides sedimenti</name>
    <dbReference type="NCBI Taxonomy" id="2136147"/>
    <lineage>
        <taxon>Bacteria</taxon>
        <taxon>Pseudomonadati</taxon>
        <taxon>Bacteroidota</taxon>
        <taxon>Bacteroidia</taxon>
        <taxon>Bacteroidales</taxon>
        <taxon>Bacteroidaceae</taxon>
        <taxon>Bacteroides</taxon>
    </lineage>
</organism>
<evidence type="ECO:0008006" key="4">
    <source>
        <dbReference type="Google" id="ProtNLM"/>
    </source>
</evidence>
<dbReference type="RefSeq" id="WP_353333616.1">
    <property type="nucleotide sequence ID" value="NZ_AP028055.1"/>
</dbReference>
<feature type="transmembrane region" description="Helical" evidence="1">
    <location>
        <begin position="82"/>
        <end position="102"/>
    </location>
</feature>
<feature type="transmembrane region" description="Helical" evidence="1">
    <location>
        <begin position="51"/>
        <end position="70"/>
    </location>
</feature>
<proteinExistence type="predicted"/>
<evidence type="ECO:0000256" key="1">
    <source>
        <dbReference type="SAM" id="Phobius"/>
    </source>
</evidence>
<dbReference type="Proteomes" id="UP001496674">
    <property type="component" value="Chromosome"/>
</dbReference>
<feature type="transmembrane region" description="Helical" evidence="1">
    <location>
        <begin position="390"/>
        <end position="412"/>
    </location>
</feature>
<feature type="transmembrane region" description="Helical" evidence="1">
    <location>
        <begin position="244"/>
        <end position="260"/>
    </location>
</feature>
<protein>
    <recommendedName>
        <fullName evidence="4">O-antigen ligase domain-containing protein</fullName>
    </recommendedName>
</protein>
<gene>
    <name evidence="2" type="ORF">BSYN_08410</name>
</gene>
<keyword evidence="3" id="KW-1185">Reference proteome</keyword>
<dbReference type="EMBL" id="AP028055">
    <property type="protein sequence ID" value="BEG98576.1"/>
    <property type="molecule type" value="Genomic_DNA"/>
</dbReference>
<name>A0ABM8IFF3_9BACE</name>
<reference evidence="2 3" key="1">
    <citation type="submission" date="2023-04" db="EMBL/GenBank/DDBJ databases">
        <title>Draft genome sequence of acteroides sedimenti strain YN3PY1.</title>
        <authorList>
            <person name="Yoshida N."/>
        </authorList>
    </citation>
    <scope>NUCLEOTIDE SEQUENCE [LARGE SCALE GENOMIC DNA]</scope>
    <source>
        <strain evidence="2 3">YN3PY1</strain>
    </source>
</reference>
<accession>A0ABM8IFF3</accession>
<feature type="transmembrane region" description="Helical" evidence="1">
    <location>
        <begin position="361"/>
        <end position="384"/>
    </location>
</feature>
<keyword evidence="1" id="KW-0472">Membrane</keyword>
<feature type="transmembrane region" description="Helical" evidence="1">
    <location>
        <begin position="211"/>
        <end position="232"/>
    </location>
</feature>
<feature type="transmembrane region" description="Helical" evidence="1">
    <location>
        <begin position="136"/>
        <end position="160"/>
    </location>
</feature>
<sequence>MLLLPLLILSIILYIIGKRVSSVLIFFFFLFDGFQLIPEVLFDTHAGISKSFDFAFVYVMVLFIYGVIKYDDYIPINRVSKIIAFYLLFIVISIGISLFIYHISFVDILRTSRTYFLVLSYYVVRRLTREELDKLLRILFFVVLFQCVLFMIQAFTGIAIMTGAESGRTGIITRFYNVPFMAYFFVFYAIFNNPFNGWLKNLTTIIMSITMFLPLHRSLMMAFILCLFIGVYNRISGIKNAKKTLNTLLILFVAVFLLVGKDSGGRTINDISNVLSGEFLDVDEDFEMSEESTFMFRMAHFFERFMDITESKMEIVFGAGYMTEDSNYTFNHFDYQIGLPDEITGNTVQLDTSDIAWSNFIIRYGVIGTFIFLYVLYSITSIFHRNLKTIGLPIFLYMILLFIISFTSDLLYQNRMLIFPFLLYNLLPHNREDKENIVNNSPLFV</sequence>
<keyword evidence="1" id="KW-1133">Transmembrane helix</keyword>
<feature type="transmembrane region" description="Helical" evidence="1">
    <location>
        <begin position="180"/>
        <end position="199"/>
    </location>
</feature>
<evidence type="ECO:0000313" key="3">
    <source>
        <dbReference type="Proteomes" id="UP001496674"/>
    </source>
</evidence>